<evidence type="ECO:0000256" key="1">
    <source>
        <dbReference type="SAM" id="MobiDB-lite"/>
    </source>
</evidence>
<evidence type="ECO:0000313" key="2">
    <source>
        <dbReference type="EMBL" id="GID79326.1"/>
    </source>
</evidence>
<reference evidence="2 3" key="1">
    <citation type="submission" date="2021-01" db="EMBL/GenBank/DDBJ databases">
        <title>Whole genome shotgun sequence of Actinoplanes deccanensis NBRC 13994.</title>
        <authorList>
            <person name="Komaki H."/>
            <person name="Tamura T."/>
        </authorList>
    </citation>
    <scope>NUCLEOTIDE SEQUENCE [LARGE SCALE GENOMIC DNA]</scope>
    <source>
        <strain evidence="2 3">NBRC 13994</strain>
    </source>
</reference>
<name>A0ABQ3YH39_9ACTN</name>
<dbReference type="Proteomes" id="UP000609879">
    <property type="component" value="Unassembled WGS sequence"/>
</dbReference>
<protein>
    <recommendedName>
        <fullName evidence="4">FAD-dependent oxidoreductase</fullName>
    </recommendedName>
</protein>
<dbReference type="PANTHER" id="PTHR43734">
    <property type="entry name" value="PHYTOENE DESATURASE"/>
    <property type="match status" value="1"/>
</dbReference>
<dbReference type="PRINTS" id="PR00411">
    <property type="entry name" value="PNDRDTASEI"/>
</dbReference>
<dbReference type="Pfam" id="PF13450">
    <property type="entry name" value="NAD_binding_8"/>
    <property type="match status" value="1"/>
</dbReference>
<proteinExistence type="predicted"/>
<keyword evidence="3" id="KW-1185">Reference proteome</keyword>
<gene>
    <name evidence="2" type="ORF">Ade02nite_79670</name>
</gene>
<dbReference type="PANTHER" id="PTHR43734:SF1">
    <property type="entry name" value="PHYTOENE DESATURASE"/>
    <property type="match status" value="1"/>
</dbReference>
<dbReference type="EMBL" id="BOMI01000165">
    <property type="protein sequence ID" value="GID79326.1"/>
    <property type="molecule type" value="Genomic_DNA"/>
</dbReference>
<dbReference type="SUPFAM" id="SSF51971">
    <property type="entry name" value="Nucleotide-binding domain"/>
    <property type="match status" value="1"/>
</dbReference>
<sequence>MQTITVVGGGFAGLVAAITCAESGARVRLLEAHRTLGGRARATEPPYIAHEGPHVLYSDGPWWGWLADRDLIGAFSAIPLRGLAGARFRHGGRLRRTPPAALLGAVSSRRRDAPVDLDFHAWLRERHGPDAATMASNLMGVATFDADPGRLSAAFVWPRLLRVTAPVPVVRYVIGGWTGLVDRLAAYARGLGVRIETGARVNSLPATPVIVATSLDAAATLLGTSLPRGESGRAVLLDLGVRAAHGDAFVVADLDEAGWLERYSLPDPSLAPAGESLIQAQMPLRPGEPKAGGLARLEALADLALPGWRSRVTWRRDAVAHRRTGALDLPGRTWRDRPAIDRGGGVYLAGDQVAAPGLLSEVSFHSAVAAARLALGRAPARTPAVPLVGHGRPGSHAGYRDEDQGKADEDQHRGAEEQERLQADARPHQQRDRRQHRDQP</sequence>
<accession>A0ABQ3YH39</accession>
<feature type="compositionally biased region" description="Basic and acidic residues" evidence="1">
    <location>
        <begin position="398"/>
        <end position="440"/>
    </location>
</feature>
<organism evidence="2 3">
    <name type="scientific">Paractinoplanes deccanensis</name>
    <dbReference type="NCBI Taxonomy" id="113561"/>
    <lineage>
        <taxon>Bacteria</taxon>
        <taxon>Bacillati</taxon>
        <taxon>Actinomycetota</taxon>
        <taxon>Actinomycetes</taxon>
        <taxon>Micromonosporales</taxon>
        <taxon>Micromonosporaceae</taxon>
        <taxon>Paractinoplanes</taxon>
    </lineage>
</organism>
<comment type="caution">
    <text evidence="2">The sequence shown here is derived from an EMBL/GenBank/DDBJ whole genome shotgun (WGS) entry which is preliminary data.</text>
</comment>
<feature type="region of interest" description="Disordered" evidence="1">
    <location>
        <begin position="383"/>
        <end position="440"/>
    </location>
</feature>
<dbReference type="InterPro" id="IPR036188">
    <property type="entry name" value="FAD/NAD-bd_sf"/>
</dbReference>
<dbReference type="Gene3D" id="3.50.50.60">
    <property type="entry name" value="FAD/NAD(P)-binding domain"/>
    <property type="match status" value="1"/>
</dbReference>
<evidence type="ECO:0008006" key="4">
    <source>
        <dbReference type="Google" id="ProtNLM"/>
    </source>
</evidence>
<evidence type="ECO:0000313" key="3">
    <source>
        <dbReference type="Proteomes" id="UP000609879"/>
    </source>
</evidence>